<dbReference type="PROSITE" id="PS50005">
    <property type="entry name" value="TPR"/>
    <property type="match status" value="3"/>
</dbReference>
<feature type="repeat" description="TPR" evidence="3">
    <location>
        <begin position="66"/>
        <end position="99"/>
    </location>
</feature>
<keyword evidence="5" id="KW-1185">Reference proteome</keyword>
<sequence>MSIGYEQLIKEGRIEEALTEIFREIEENPDQEAHHINAGNLLHQAGRDEEAERFLQKAITLNPGSTSAYYTLANIYYDNERFEEAVRLYLLAYSRNPEDADLNFMLAMSHVHLGGSERALQFFEAAHKAKPEDLEVTFQYGLLCCQIGLYDPAERLLGEVVDKGGNADAEYNMGLLTVMKYDDKEQALEHFHKAVEIQGDHHLAHHAISKFEMEDSEHQGR</sequence>
<dbReference type="EMBL" id="WUUK01000001">
    <property type="protein sequence ID" value="MXQ50053.1"/>
    <property type="molecule type" value="Genomic_DNA"/>
</dbReference>
<protein>
    <submittedName>
        <fullName evidence="4">Tetratricopeptide repeat protein</fullName>
    </submittedName>
</protein>
<dbReference type="RefSeq" id="WP_160651860.1">
    <property type="nucleotide sequence ID" value="NZ_JBHRWU010000001.1"/>
</dbReference>
<evidence type="ECO:0000256" key="3">
    <source>
        <dbReference type="PROSITE-ProRule" id="PRU00339"/>
    </source>
</evidence>
<organism evidence="4 5">
    <name type="scientific">Salinicoccus hispanicus</name>
    <dbReference type="NCBI Taxonomy" id="157225"/>
    <lineage>
        <taxon>Bacteria</taxon>
        <taxon>Bacillati</taxon>
        <taxon>Bacillota</taxon>
        <taxon>Bacilli</taxon>
        <taxon>Bacillales</taxon>
        <taxon>Staphylococcaceae</taxon>
        <taxon>Salinicoccus</taxon>
    </lineage>
</organism>
<accession>A0A6N8TWH7</accession>
<dbReference type="InterPro" id="IPR051685">
    <property type="entry name" value="Ycf3/AcsC/BcsC/TPR_MFPF"/>
</dbReference>
<dbReference type="Proteomes" id="UP000436284">
    <property type="component" value="Unassembled WGS sequence"/>
</dbReference>
<keyword evidence="1" id="KW-0677">Repeat</keyword>
<dbReference type="AlphaFoldDB" id="A0A6N8TWH7"/>
<gene>
    <name evidence="4" type="ORF">GQ671_01905</name>
</gene>
<proteinExistence type="predicted"/>
<evidence type="ECO:0000256" key="2">
    <source>
        <dbReference type="ARBA" id="ARBA00022803"/>
    </source>
</evidence>
<keyword evidence="2 3" id="KW-0802">TPR repeat</keyword>
<feature type="repeat" description="TPR" evidence="3">
    <location>
        <begin position="100"/>
        <end position="133"/>
    </location>
</feature>
<dbReference type="SUPFAM" id="SSF48452">
    <property type="entry name" value="TPR-like"/>
    <property type="match status" value="1"/>
</dbReference>
<evidence type="ECO:0000313" key="5">
    <source>
        <dbReference type="Proteomes" id="UP000436284"/>
    </source>
</evidence>
<dbReference type="Gene3D" id="1.25.40.10">
    <property type="entry name" value="Tetratricopeptide repeat domain"/>
    <property type="match status" value="1"/>
</dbReference>
<name>A0A6N8TWH7_9STAP</name>
<dbReference type="OrthoDB" id="9769030at2"/>
<dbReference type="PANTHER" id="PTHR44943">
    <property type="entry name" value="CELLULOSE SYNTHASE OPERON PROTEIN C"/>
    <property type="match status" value="1"/>
</dbReference>
<dbReference type="InterPro" id="IPR011990">
    <property type="entry name" value="TPR-like_helical_dom_sf"/>
</dbReference>
<evidence type="ECO:0000313" key="4">
    <source>
        <dbReference type="EMBL" id="MXQ50053.1"/>
    </source>
</evidence>
<feature type="repeat" description="TPR" evidence="3">
    <location>
        <begin position="32"/>
        <end position="65"/>
    </location>
</feature>
<reference evidence="4 5" key="1">
    <citation type="submission" date="2019-12" db="EMBL/GenBank/DDBJ databases">
        <title>Salinicoccus cyprini sp. nov., isolated from gastro-intestinal tract of mirror carp, Cyprinus carpio var. specularis, collected from Gobind Sagar Reservoir, Himachal Pradesh, India.</title>
        <authorList>
            <person name="Talwar C."/>
            <person name="Singh A.K."/>
            <person name="Lal R."/>
            <person name="Negi R.K."/>
        </authorList>
    </citation>
    <scope>NUCLEOTIDE SEQUENCE [LARGE SCALE GENOMIC DNA]</scope>
    <source>
        <strain evidence="4 5">J-82</strain>
    </source>
</reference>
<dbReference type="PANTHER" id="PTHR44943:SF8">
    <property type="entry name" value="TPR REPEAT-CONTAINING PROTEIN MJ0263"/>
    <property type="match status" value="1"/>
</dbReference>
<evidence type="ECO:0000256" key="1">
    <source>
        <dbReference type="ARBA" id="ARBA00022737"/>
    </source>
</evidence>
<comment type="caution">
    <text evidence="4">The sequence shown here is derived from an EMBL/GenBank/DDBJ whole genome shotgun (WGS) entry which is preliminary data.</text>
</comment>
<dbReference type="Pfam" id="PF13429">
    <property type="entry name" value="TPR_15"/>
    <property type="match status" value="1"/>
</dbReference>
<dbReference type="SMART" id="SM00028">
    <property type="entry name" value="TPR"/>
    <property type="match status" value="4"/>
</dbReference>
<dbReference type="InterPro" id="IPR019734">
    <property type="entry name" value="TPR_rpt"/>
</dbReference>